<dbReference type="Pfam" id="PF04149">
    <property type="entry name" value="DUF397"/>
    <property type="match status" value="1"/>
</dbReference>
<keyword evidence="3" id="KW-1185">Reference proteome</keyword>
<organism evidence="2 3">
    <name type="scientific">Streptomyces somaliensis (strain ATCC 33201 / DSM 40738 / JCM 12659 / KCTC 9044 / NCTC 11332 / NRRL B-12077 / IP 733)</name>
    <dbReference type="NCBI Taxonomy" id="1134445"/>
    <lineage>
        <taxon>Bacteria</taxon>
        <taxon>Bacillati</taxon>
        <taxon>Actinomycetota</taxon>
        <taxon>Actinomycetes</taxon>
        <taxon>Kitasatosporales</taxon>
        <taxon>Streptomycetaceae</taxon>
        <taxon>Streptomyces</taxon>
    </lineage>
</organism>
<dbReference type="Proteomes" id="UP000570003">
    <property type="component" value="Unassembled WGS sequence"/>
</dbReference>
<feature type="domain" description="DUF397" evidence="1">
    <location>
        <begin position="1"/>
        <end position="37"/>
    </location>
</feature>
<dbReference type="EMBL" id="JAAXOU010000028">
    <property type="protein sequence ID" value="NKY13544.1"/>
    <property type="molecule type" value="Genomic_DNA"/>
</dbReference>
<evidence type="ECO:0000313" key="2">
    <source>
        <dbReference type="EMBL" id="NKY13544.1"/>
    </source>
</evidence>
<gene>
    <name evidence="2" type="ORF">HGA06_04950</name>
</gene>
<proteinExistence type="predicted"/>
<dbReference type="InterPro" id="IPR007278">
    <property type="entry name" value="DUF397"/>
</dbReference>
<protein>
    <submittedName>
        <fullName evidence="2">DUF397 domain-containing protein</fullName>
    </submittedName>
</protein>
<name>A0AA44DBQ0_STRE0</name>
<accession>A0AA44DBQ0</accession>
<evidence type="ECO:0000313" key="3">
    <source>
        <dbReference type="Proteomes" id="UP000570003"/>
    </source>
</evidence>
<dbReference type="AlphaFoldDB" id="A0AA44DBQ0"/>
<comment type="caution">
    <text evidence="2">The sequence shown here is derived from an EMBL/GenBank/DDBJ whole genome shotgun (WGS) entry which is preliminary data.</text>
</comment>
<evidence type="ECO:0000259" key="1">
    <source>
        <dbReference type="Pfam" id="PF04149"/>
    </source>
</evidence>
<reference evidence="2 3" key="1">
    <citation type="submission" date="2020-04" db="EMBL/GenBank/DDBJ databases">
        <title>MicrobeNet Type strains.</title>
        <authorList>
            <person name="Nicholson A.C."/>
        </authorList>
    </citation>
    <scope>NUCLEOTIDE SEQUENCE [LARGE SCALE GENOMIC DNA]</scope>
    <source>
        <strain evidence="2 3">DSM 40738</strain>
    </source>
</reference>
<dbReference type="RefSeq" id="WP_168437797.1">
    <property type="nucleotide sequence ID" value="NZ_JAAXOU010000028.1"/>
</dbReference>
<feature type="non-terminal residue" evidence="2">
    <location>
        <position position="1"/>
    </location>
</feature>
<sequence length="40" mass="4088">VEVAAVPAGVLVRDSKRSAGPVLALAPTAWARFVEQAARG</sequence>